<accession>A0A8W7P855</accession>
<dbReference type="AlphaFoldDB" id="A0A8W7P855"/>
<dbReference type="PANTHER" id="PTHR45813:SF8">
    <property type="entry name" value="IG-LIKE DOMAIN-CONTAINING PROTEIN"/>
    <property type="match status" value="1"/>
</dbReference>
<feature type="transmembrane region" description="Helical" evidence="2">
    <location>
        <begin position="12"/>
        <end position="36"/>
    </location>
</feature>
<dbReference type="Proteomes" id="UP000075882">
    <property type="component" value="Unassembled WGS sequence"/>
</dbReference>
<evidence type="ECO:0000313" key="3">
    <source>
        <dbReference type="EnsemblMetazoa" id="ACOM026875-PA.1"/>
    </source>
</evidence>
<organism evidence="3">
    <name type="scientific">Anopheles coluzzii</name>
    <name type="common">African malaria mosquito</name>
    <dbReference type="NCBI Taxonomy" id="1518534"/>
    <lineage>
        <taxon>Eukaryota</taxon>
        <taxon>Metazoa</taxon>
        <taxon>Ecdysozoa</taxon>
        <taxon>Arthropoda</taxon>
        <taxon>Hexapoda</taxon>
        <taxon>Insecta</taxon>
        <taxon>Pterygota</taxon>
        <taxon>Neoptera</taxon>
        <taxon>Endopterygota</taxon>
        <taxon>Diptera</taxon>
        <taxon>Nematocera</taxon>
        <taxon>Culicoidea</taxon>
        <taxon>Culicidae</taxon>
        <taxon>Anophelinae</taxon>
        <taxon>Anopheles</taxon>
    </lineage>
</organism>
<feature type="transmembrane region" description="Helical" evidence="2">
    <location>
        <begin position="96"/>
        <end position="121"/>
    </location>
</feature>
<keyword evidence="2" id="KW-0812">Transmembrane</keyword>
<feature type="compositionally biased region" description="Low complexity" evidence="1">
    <location>
        <begin position="422"/>
        <end position="459"/>
    </location>
</feature>
<feature type="transmembrane region" description="Helical" evidence="2">
    <location>
        <begin position="144"/>
        <end position="164"/>
    </location>
</feature>
<evidence type="ECO:0000256" key="1">
    <source>
        <dbReference type="SAM" id="MobiDB-lite"/>
    </source>
</evidence>
<protein>
    <submittedName>
        <fullName evidence="3">Uncharacterized protein</fullName>
    </submittedName>
</protein>
<dbReference type="PANTHER" id="PTHR45813">
    <property type="entry name" value="IG-LIKE DOMAIN-CONTAINING PROTEIN"/>
    <property type="match status" value="1"/>
</dbReference>
<feature type="region of interest" description="Disordered" evidence="1">
    <location>
        <begin position="326"/>
        <end position="348"/>
    </location>
</feature>
<dbReference type="GO" id="GO:0007189">
    <property type="term" value="P:adenylate cyclase-activating G protein-coupled receptor signaling pathway"/>
    <property type="evidence" value="ECO:0007669"/>
    <property type="project" value="TreeGrafter"/>
</dbReference>
<keyword evidence="2" id="KW-1133">Transmembrane helix</keyword>
<proteinExistence type="predicted"/>
<dbReference type="InterPro" id="IPR051587">
    <property type="entry name" value="Adhesion_GPCR"/>
</dbReference>
<sequence length="493" mass="51002">MCFSRLPFQEWYALVMALLSGFLLLSTSTLVAITVLVTTELHGPSRKLIAATNLATGISGSIGLSWFLPILCATSTPLVYNVMVESPAHWWHASDSFGFVLFVVIEALFVVLFVLLFITLIKRLLYLARKHDKHNTSLLRRIRLLYRTGLLFVSNVLCHTFYLVYVNTDGLTSGGYLFSGNSIALGFCILFSFVVKAELKQDTTESTSSKSSTKNSLDENFCSGSINSPMDTFLGAAGGGLCSYTTVTTGPPFGAGGCYDLAGSLLLPPGPGSMVVGDSIIGIRGKALEVNDGGSSKKVVTVIESSSGGGGGGTLPRQTGKAIMTATQTTPSPTTSSSSQGTAAPSPLIPYYSEQSSVAGAVVSKTVPAPPIITVTSTDDGRAATACGGGGAGRPLDGMLDRISHDLDYLLNRTTGGDTGASSSSSVVPIQLRPTTGPSSVAASSSSSSIGTSTATGSAAPPPQPGGSISAPLMPTCHSVHEVIIEESEDVDS</sequence>
<feature type="compositionally biased region" description="Low complexity" evidence="1">
    <location>
        <begin position="326"/>
        <end position="346"/>
    </location>
</feature>
<evidence type="ECO:0000256" key="2">
    <source>
        <dbReference type="SAM" id="Phobius"/>
    </source>
</evidence>
<feature type="transmembrane region" description="Helical" evidence="2">
    <location>
        <begin position="48"/>
        <end position="76"/>
    </location>
</feature>
<name>A0A8W7P855_ANOCL</name>
<feature type="region of interest" description="Disordered" evidence="1">
    <location>
        <begin position="416"/>
        <end position="475"/>
    </location>
</feature>
<dbReference type="EnsemblMetazoa" id="ACOM026875-RA">
    <property type="protein sequence ID" value="ACOM026875-PA.1"/>
    <property type="gene ID" value="ACOM026875"/>
</dbReference>
<dbReference type="VEuPathDB" id="VectorBase:ACON2_039810"/>
<dbReference type="GO" id="GO:0004930">
    <property type="term" value="F:G protein-coupled receptor activity"/>
    <property type="evidence" value="ECO:0007669"/>
    <property type="project" value="TreeGrafter"/>
</dbReference>
<keyword evidence="2" id="KW-0472">Membrane</keyword>
<feature type="transmembrane region" description="Helical" evidence="2">
    <location>
        <begin position="176"/>
        <end position="195"/>
    </location>
</feature>
<reference evidence="3" key="1">
    <citation type="submission" date="2022-08" db="UniProtKB">
        <authorList>
            <consortium name="EnsemblMetazoa"/>
        </authorList>
    </citation>
    <scope>IDENTIFICATION</scope>
</reference>